<feature type="domain" description="Penicillin-binding protein transpeptidase" evidence="4">
    <location>
        <begin position="241"/>
        <end position="547"/>
    </location>
</feature>
<reference evidence="6 7" key="1">
    <citation type="journal article" date="2016" name="Environ. Microbiol.">
        <title>Genomic resolution of a cold subsurface aquifer community provides metabolic insights for novel microbes adapted to high CO concentrations.</title>
        <authorList>
            <person name="Probst A.J."/>
            <person name="Castelle C.J."/>
            <person name="Singh A."/>
            <person name="Brown C.T."/>
            <person name="Anantharaman K."/>
            <person name="Sharon I."/>
            <person name="Hug L.A."/>
            <person name="Burstein D."/>
            <person name="Emerson J.B."/>
            <person name="Thomas B.C."/>
            <person name="Banfield J.F."/>
        </authorList>
    </citation>
    <scope>NUCLEOTIDE SEQUENCE [LARGE SCALE GENOMIC DNA]</scope>
    <source>
        <strain evidence="6">CG2_30_40_21</strain>
    </source>
</reference>
<dbReference type="InterPro" id="IPR001460">
    <property type="entry name" value="PCN-bd_Tpept"/>
</dbReference>
<name>A0A1J5E149_9BACT</name>
<evidence type="ECO:0000313" key="7">
    <source>
        <dbReference type="Proteomes" id="UP000183085"/>
    </source>
</evidence>
<keyword evidence="3" id="KW-0812">Transmembrane</keyword>
<dbReference type="Gene3D" id="3.40.710.10">
    <property type="entry name" value="DD-peptidase/beta-lactamase superfamily"/>
    <property type="match status" value="1"/>
</dbReference>
<dbReference type="SUPFAM" id="SSF56519">
    <property type="entry name" value="Penicillin binding protein dimerisation domain"/>
    <property type="match status" value="1"/>
</dbReference>
<dbReference type="STRING" id="1817895.AUJ95_02105"/>
<dbReference type="GO" id="GO:0071555">
    <property type="term" value="P:cell wall organization"/>
    <property type="evidence" value="ECO:0007669"/>
    <property type="project" value="TreeGrafter"/>
</dbReference>
<feature type="transmembrane region" description="Helical" evidence="3">
    <location>
        <begin position="12"/>
        <end position="30"/>
    </location>
</feature>
<dbReference type="InterPro" id="IPR036138">
    <property type="entry name" value="PBP_dimer_sf"/>
</dbReference>
<dbReference type="InterPro" id="IPR050515">
    <property type="entry name" value="Beta-lactam/transpept"/>
</dbReference>
<dbReference type="GO" id="GO:0008658">
    <property type="term" value="F:penicillin binding"/>
    <property type="evidence" value="ECO:0007669"/>
    <property type="project" value="InterPro"/>
</dbReference>
<sequence length="576" mass="63255">MSVKTYKQRVIISFGILFFMAVILICRLAYIQLWHGRTLKDLASSSQERLITTEMNRGTIYDCCGRELAVSVEVDSLCAHPKEIKCPEAIADKLAPILQMQRNQIVSLLKKKSSFVWIKRKLSLRQAAQIAKLNLPFVDFVKEYKRLYPKKELGAQILGFAGMDNCGLEGIELSFDKALKGPTKSIALTRDATGHTIIDKKNMSLYADKGCDVTLTIDEVIQYAAEAEVKKACIEYNALSGCAVVMNPKTGEILALASYPTYNPNFFSSYIVNRRRNIAISDVLEPGSTIKPLVAACLLEEGVVSPFEEFYCPGSVLVGKTLVRCAHTHNKISFAEVISHSCNVGMIQATKRLSPQKFYSYLEAFGLTNPTGIELPGEGKGLLSKPSHWSKLSMAVLSIGQGISTTPLQLATALSTIANEGVLMKPMIVKEIKDHKNKIIKSYQPTPARRVFSANTAKSISNLLKKAVEEGTGKKARIDGYAIAGKTGTAQKVVSGQKGYSKDKYIASFIGYVPADDPQILIAVIIDEPRTSEYWGGTVAAPVFRKIGKRVLPYLHILPDPNIKCGSSTQTNNLKE</sequence>
<organism evidence="6 7">
    <name type="scientific">Candidatus Desantisbacteria bacterium CG2_30_40_21</name>
    <dbReference type="NCBI Taxonomy" id="1817895"/>
    <lineage>
        <taxon>Bacteria</taxon>
        <taxon>Candidatus Desantisiibacteriota</taxon>
    </lineage>
</organism>
<dbReference type="GO" id="GO:0005886">
    <property type="term" value="C:plasma membrane"/>
    <property type="evidence" value="ECO:0007669"/>
    <property type="project" value="TreeGrafter"/>
</dbReference>
<comment type="subcellular location">
    <subcellularLocation>
        <location evidence="1">Membrane</location>
    </subcellularLocation>
</comment>
<evidence type="ECO:0008006" key="8">
    <source>
        <dbReference type="Google" id="ProtNLM"/>
    </source>
</evidence>
<gene>
    <name evidence="6" type="ORF">AUJ95_02105</name>
</gene>
<dbReference type="EMBL" id="MNYI01000059">
    <property type="protein sequence ID" value="OIP42132.1"/>
    <property type="molecule type" value="Genomic_DNA"/>
</dbReference>
<accession>A0A1J5E149</accession>
<dbReference type="PANTHER" id="PTHR30627:SF1">
    <property type="entry name" value="PEPTIDOGLYCAN D,D-TRANSPEPTIDASE FTSI"/>
    <property type="match status" value="1"/>
</dbReference>
<keyword evidence="3" id="KW-1133">Transmembrane helix</keyword>
<dbReference type="InterPro" id="IPR012338">
    <property type="entry name" value="Beta-lactam/transpept-like"/>
</dbReference>
<proteinExistence type="predicted"/>
<evidence type="ECO:0000256" key="3">
    <source>
        <dbReference type="SAM" id="Phobius"/>
    </source>
</evidence>
<protein>
    <recommendedName>
        <fullName evidence="8">Penicillin-binding protein transpeptidase domain-containing protein</fullName>
    </recommendedName>
</protein>
<evidence type="ECO:0000256" key="2">
    <source>
        <dbReference type="ARBA" id="ARBA00023136"/>
    </source>
</evidence>
<dbReference type="Proteomes" id="UP000183085">
    <property type="component" value="Unassembled WGS sequence"/>
</dbReference>
<feature type="domain" description="Penicillin-binding protein dimerisation" evidence="5">
    <location>
        <begin position="55"/>
        <end position="196"/>
    </location>
</feature>
<dbReference type="InterPro" id="IPR005311">
    <property type="entry name" value="PBP_dimer"/>
</dbReference>
<dbReference type="PANTHER" id="PTHR30627">
    <property type="entry name" value="PEPTIDOGLYCAN D,D-TRANSPEPTIDASE"/>
    <property type="match status" value="1"/>
</dbReference>
<dbReference type="Gene3D" id="3.90.1310.10">
    <property type="entry name" value="Penicillin-binding protein 2a (Domain 2)"/>
    <property type="match status" value="1"/>
</dbReference>
<evidence type="ECO:0000256" key="1">
    <source>
        <dbReference type="ARBA" id="ARBA00004370"/>
    </source>
</evidence>
<comment type="caution">
    <text evidence="6">The sequence shown here is derived from an EMBL/GenBank/DDBJ whole genome shotgun (WGS) entry which is preliminary data.</text>
</comment>
<keyword evidence="2 3" id="KW-0472">Membrane</keyword>
<dbReference type="AlphaFoldDB" id="A0A1J5E149"/>
<dbReference type="Gene3D" id="3.30.450.330">
    <property type="match status" value="1"/>
</dbReference>
<evidence type="ECO:0000313" key="6">
    <source>
        <dbReference type="EMBL" id="OIP42132.1"/>
    </source>
</evidence>
<evidence type="ECO:0000259" key="5">
    <source>
        <dbReference type="Pfam" id="PF03717"/>
    </source>
</evidence>
<dbReference type="Pfam" id="PF00905">
    <property type="entry name" value="Transpeptidase"/>
    <property type="match status" value="1"/>
</dbReference>
<dbReference type="Pfam" id="PF03717">
    <property type="entry name" value="PBP_dimer"/>
    <property type="match status" value="1"/>
</dbReference>
<evidence type="ECO:0000259" key="4">
    <source>
        <dbReference type="Pfam" id="PF00905"/>
    </source>
</evidence>
<dbReference type="SUPFAM" id="SSF56601">
    <property type="entry name" value="beta-lactamase/transpeptidase-like"/>
    <property type="match status" value="1"/>
</dbReference>